<evidence type="ECO:0000256" key="9">
    <source>
        <dbReference type="ARBA" id="ARBA00023128"/>
    </source>
</evidence>
<dbReference type="Gene3D" id="1.20.5.210">
    <property type="entry name" value="Cytochrome b-c1 complex subunit 8"/>
    <property type="match status" value="1"/>
</dbReference>
<keyword evidence="9 11" id="KW-0496">Mitochondrion</keyword>
<evidence type="ECO:0000256" key="8">
    <source>
        <dbReference type="ARBA" id="ARBA00022989"/>
    </source>
</evidence>
<dbReference type="InterPro" id="IPR004205">
    <property type="entry name" value="Cyt_bc1_su8"/>
</dbReference>
<evidence type="ECO:0000256" key="10">
    <source>
        <dbReference type="ARBA" id="ARBA00023136"/>
    </source>
</evidence>
<dbReference type="EMBL" id="KL198041">
    <property type="protein sequence ID" value="KDQ13792.1"/>
    <property type="molecule type" value="Genomic_DNA"/>
</dbReference>
<comment type="function">
    <text evidence="11">Component of the ubiquinol-cytochrome c oxidoreductase, a multisubunit transmembrane complex that is part of the mitochondrial electron transport chain which drives oxidative phosphorylation. The complex plays an important role in the uptake of multiple carbon sources present in different host niches.</text>
</comment>
<comment type="subcellular location">
    <subcellularLocation>
        <location evidence="1 11">Mitochondrion inner membrane</location>
        <topology evidence="1 11">Single-pass membrane protein</topology>
    </subcellularLocation>
</comment>
<dbReference type="AlphaFoldDB" id="A0A067MPK2"/>
<comment type="similarity">
    <text evidence="2 11">Belongs to the UQCRQ/QCR8 family.</text>
</comment>
<keyword evidence="7 11" id="KW-0249">Electron transport</keyword>
<dbReference type="PANTHER" id="PTHR12119">
    <property type="entry name" value="UBIQUINOL-CYTOCHROME C REDUCTASE COMPLEX UBIQUINONE-BINDING PROTEIN QP-C"/>
    <property type="match status" value="1"/>
</dbReference>
<proteinExistence type="inferred from homology"/>
<evidence type="ECO:0000256" key="3">
    <source>
        <dbReference type="ARBA" id="ARBA00022448"/>
    </source>
</evidence>
<accession>A0A067MPK2</accession>
<evidence type="ECO:0000256" key="7">
    <source>
        <dbReference type="ARBA" id="ARBA00022982"/>
    </source>
</evidence>
<keyword evidence="13" id="KW-1185">Reference proteome</keyword>
<name>A0A067MPK2_BOTB1</name>
<dbReference type="Proteomes" id="UP000027195">
    <property type="component" value="Unassembled WGS sequence"/>
</dbReference>
<keyword evidence="6 11" id="KW-0999">Mitochondrion inner membrane</keyword>
<dbReference type="PANTHER" id="PTHR12119:SF2">
    <property type="entry name" value="CYTOCHROME B-C1 COMPLEX SUBUNIT 8"/>
    <property type="match status" value="1"/>
</dbReference>
<dbReference type="InParanoid" id="A0A067MPK2"/>
<dbReference type="GO" id="GO:0045275">
    <property type="term" value="C:respiratory chain complex III"/>
    <property type="evidence" value="ECO:0007669"/>
    <property type="project" value="UniProtKB-UniRule"/>
</dbReference>
<evidence type="ECO:0000313" key="12">
    <source>
        <dbReference type="EMBL" id="KDQ13792.1"/>
    </source>
</evidence>
<dbReference type="OrthoDB" id="6683853at2759"/>
<dbReference type="GO" id="GO:0005743">
    <property type="term" value="C:mitochondrial inner membrane"/>
    <property type="evidence" value="ECO:0007669"/>
    <property type="project" value="UniProtKB-SubCell"/>
</dbReference>
<evidence type="ECO:0000256" key="6">
    <source>
        <dbReference type="ARBA" id="ARBA00022792"/>
    </source>
</evidence>
<dbReference type="InterPro" id="IPR036642">
    <property type="entry name" value="Cyt_bc1_su8_sf"/>
</dbReference>
<keyword evidence="3 11" id="KW-0813">Transport</keyword>
<keyword evidence="8" id="KW-1133">Transmembrane helix</keyword>
<keyword evidence="4 11" id="KW-0679">Respiratory chain</keyword>
<sequence>MGWWGSMGGPKQKGITQYGLSHFRQRPFAGALHGYIFNGYARIVSQAPYFVLPLGFAYGVYTWANQKAAWLQTKEGHAHGGEH</sequence>
<gene>
    <name evidence="12" type="ORF">BOTBODRAFT_110963</name>
</gene>
<evidence type="ECO:0000256" key="5">
    <source>
        <dbReference type="ARBA" id="ARBA00022692"/>
    </source>
</evidence>
<dbReference type="Pfam" id="PF02939">
    <property type="entry name" value="UcrQ"/>
    <property type="match status" value="1"/>
</dbReference>
<protein>
    <recommendedName>
        <fullName evidence="11">Cytochrome b-c1 complex subunit 8</fullName>
    </recommendedName>
    <alternativeName>
        <fullName evidence="11">Complex III subunit 8</fullName>
    </alternativeName>
</protein>
<reference evidence="13" key="1">
    <citation type="journal article" date="2014" name="Proc. Natl. Acad. Sci. U.S.A.">
        <title>Extensive sampling of basidiomycete genomes demonstrates inadequacy of the white-rot/brown-rot paradigm for wood decay fungi.</title>
        <authorList>
            <person name="Riley R."/>
            <person name="Salamov A.A."/>
            <person name="Brown D.W."/>
            <person name="Nagy L.G."/>
            <person name="Floudas D."/>
            <person name="Held B.W."/>
            <person name="Levasseur A."/>
            <person name="Lombard V."/>
            <person name="Morin E."/>
            <person name="Otillar R."/>
            <person name="Lindquist E.A."/>
            <person name="Sun H."/>
            <person name="LaButti K.M."/>
            <person name="Schmutz J."/>
            <person name="Jabbour D."/>
            <person name="Luo H."/>
            <person name="Baker S.E."/>
            <person name="Pisabarro A.G."/>
            <person name="Walton J.D."/>
            <person name="Blanchette R.A."/>
            <person name="Henrissat B."/>
            <person name="Martin F."/>
            <person name="Cullen D."/>
            <person name="Hibbett D.S."/>
            <person name="Grigoriev I.V."/>
        </authorList>
    </citation>
    <scope>NUCLEOTIDE SEQUENCE [LARGE SCALE GENOMIC DNA]</scope>
    <source>
        <strain evidence="13">FD-172 SS1</strain>
    </source>
</reference>
<keyword evidence="5" id="KW-0812">Transmembrane</keyword>
<evidence type="ECO:0000256" key="11">
    <source>
        <dbReference type="RuleBase" id="RU368118"/>
    </source>
</evidence>
<evidence type="ECO:0000256" key="2">
    <source>
        <dbReference type="ARBA" id="ARBA00007668"/>
    </source>
</evidence>
<dbReference type="FunCoup" id="A0A067MPK2">
    <property type="interactions" value="131"/>
</dbReference>
<comment type="subunit">
    <text evidence="11">Component of the ubiquinol-cytochrome c oxidoreductase (cytochrome b-c1 complex, complex III, CIII), a multisubunit enzyme composed of 3 respiratory subunits cytochrome b, cytochrome c1 and Rieske protein, 2 core protein subunits, and additional low-molecular weight protein subunits. The complex exists as an obligatory dimer and forms supercomplexes (SCs) in the inner mitochondrial membrane with cytochrome c oxidase (complex IV, CIV).</text>
</comment>
<dbReference type="STRING" id="930990.A0A067MPK2"/>
<evidence type="ECO:0000256" key="1">
    <source>
        <dbReference type="ARBA" id="ARBA00004434"/>
    </source>
</evidence>
<dbReference type="HOGENOM" id="CLU_156007_0_0_1"/>
<evidence type="ECO:0000256" key="4">
    <source>
        <dbReference type="ARBA" id="ARBA00022660"/>
    </source>
</evidence>
<dbReference type="FunFam" id="1.20.5.210:FF:000001">
    <property type="entry name" value="Cytochrome b-c1 complex subunit 8"/>
    <property type="match status" value="1"/>
</dbReference>
<dbReference type="GO" id="GO:0006122">
    <property type="term" value="P:mitochondrial electron transport, ubiquinol to cytochrome c"/>
    <property type="evidence" value="ECO:0007669"/>
    <property type="project" value="UniProtKB-UniRule"/>
</dbReference>
<dbReference type="SUPFAM" id="SSF81508">
    <property type="entry name" value="Ubiquinone-binding protein QP-C of cytochrome bc1 complex (Ubiquinol-cytochrome c reductase)"/>
    <property type="match status" value="1"/>
</dbReference>
<keyword evidence="10" id="KW-0472">Membrane</keyword>
<organism evidence="12 13">
    <name type="scientific">Botryobasidium botryosum (strain FD-172 SS1)</name>
    <dbReference type="NCBI Taxonomy" id="930990"/>
    <lineage>
        <taxon>Eukaryota</taxon>
        <taxon>Fungi</taxon>
        <taxon>Dikarya</taxon>
        <taxon>Basidiomycota</taxon>
        <taxon>Agaricomycotina</taxon>
        <taxon>Agaricomycetes</taxon>
        <taxon>Cantharellales</taxon>
        <taxon>Botryobasidiaceae</taxon>
        <taxon>Botryobasidium</taxon>
    </lineage>
</organism>
<evidence type="ECO:0000313" key="13">
    <source>
        <dbReference type="Proteomes" id="UP000027195"/>
    </source>
</evidence>